<dbReference type="InterPro" id="IPR036689">
    <property type="entry name" value="ESAT-6-like_sf"/>
</dbReference>
<dbReference type="EMBL" id="PVSR01000019">
    <property type="protein sequence ID" value="PRW63164.1"/>
    <property type="molecule type" value="Genomic_DNA"/>
</dbReference>
<evidence type="ECO:0000313" key="3">
    <source>
        <dbReference type="Proteomes" id="UP000239352"/>
    </source>
</evidence>
<feature type="compositionally biased region" description="Basic and acidic residues" evidence="1">
    <location>
        <begin position="607"/>
        <end position="618"/>
    </location>
</feature>
<feature type="compositionally biased region" description="Gly residues" evidence="1">
    <location>
        <begin position="422"/>
        <end position="447"/>
    </location>
</feature>
<organism evidence="2 3">
    <name type="scientific">Actinopolyspora mortivallis</name>
    <dbReference type="NCBI Taxonomy" id="33906"/>
    <lineage>
        <taxon>Bacteria</taxon>
        <taxon>Bacillati</taxon>
        <taxon>Actinomycetota</taxon>
        <taxon>Actinomycetes</taxon>
        <taxon>Actinopolysporales</taxon>
        <taxon>Actinopolysporaceae</taxon>
        <taxon>Actinopolyspora</taxon>
    </lineage>
</organism>
<comment type="caution">
    <text evidence="2">The sequence shown here is derived from an EMBL/GenBank/DDBJ whole genome shotgun (WGS) entry which is preliminary data.</text>
</comment>
<evidence type="ECO:0000256" key="1">
    <source>
        <dbReference type="SAM" id="MobiDB-lite"/>
    </source>
</evidence>
<accession>A0A2T0GVN2</accession>
<feature type="compositionally biased region" description="Gly residues" evidence="1">
    <location>
        <begin position="846"/>
        <end position="864"/>
    </location>
</feature>
<dbReference type="Gene3D" id="1.10.287.1060">
    <property type="entry name" value="ESAT-6-like"/>
    <property type="match status" value="1"/>
</dbReference>
<keyword evidence="3" id="KW-1185">Reference proteome</keyword>
<protein>
    <recommendedName>
        <fullName evidence="4">WXG100 family type VII secretion target</fullName>
    </recommendedName>
</protein>
<dbReference type="AlphaFoldDB" id="A0A2T0GVN2"/>
<dbReference type="RefSeq" id="WP_106114046.1">
    <property type="nucleotide sequence ID" value="NZ_PVSR01000019.1"/>
</dbReference>
<dbReference type="SUPFAM" id="SSF140453">
    <property type="entry name" value="EsxAB dimer-like"/>
    <property type="match status" value="1"/>
</dbReference>
<feature type="region of interest" description="Disordered" evidence="1">
    <location>
        <begin position="1"/>
        <end position="46"/>
    </location>
</feature>
<feature type="compositionally biased region" description="Low complexity" evidence="1">
    <location>
        <begin position="1"/>
        <end position="36"/>
    </location>
</feature>
<feature type="compositionally biased region" description="Basic and acidic residues" evidence="1">
    <location>
        <begin position="492"/>
        <end position="519"/>
    </location>
</feature>
<sequence length="904" mass="91045">MSSSSGGTTGSSTNADSGATGSGSADPGSTGTGATDRASSLGDAVSSANEVAADVLTPVGSALSSVGDALSGAASEVGGFLQDNAGHIADGALSAFVPGYAVFDVATGGLSGVQERAEQRAERADRFDRARKSLDSGSQVPNSDQLLDDGKLGLEYYAEFLPHFRDWTGNGPDFEGEIRSRYDELRGVDFAAFREDAERLEKVHSALLDQGSSMKNEFSSLRQTWKGEAAEAAAGQVNAYTSSASVVVSEIESTAGAITPVMDGIQKAVREYAKFVLDVGEDLTCAGKSPAETADEIRKARGDLRMEDLADVGVDDVFSGGWEYLKHAAVGAILGGPFGIIGSVAGAKEAVESIRQGIVDDARKWLDSSFVPEFRSKLTQFDQQTSNTVSAVEQCYQRLLEAAKVSEDPFRGVLEGSDGSSGARGGSGGAAGGGGAGAAGGGGGAGTGAASAPAAGAGGGPSGPAGPEQQPPGVPDGGPKEEDLPAPGDGESSERKPDEVTLGEGEERITVREADEHGNPRVTLIGADGRPHTYEIAFGGSGDDQDGTSPQEEESERFSSAGGFSAGERLTPGASAPGESATGAGAEGARPVTTVRPDEDGIAVIEQGDRTVEVERTPDGQLRLSVDEGDDRPPEVRTVDFGQDPRESAGSDTARVFSGGGQGQPGPTPPDAPDGPPRSPAGEETRAATAATPPAGGGGDTGVPGRDPSPGGYPSAGQVSTSAPVGSDGPGGAGTGETTSGARGTDPDEAPAQTTSQWAGSAMFDEPSSPGGRSTFTAFSGDLFRSVDNEGGDVWGERSGNAAGDARGSVGLPGIGDRSDPVDSQGLTGLASMSESGAGQQDQSGARGGMMPMGGMAGAGQQGGGDEERSNDSPWRTEGNLFDDGTDPLASWKYSAVLGDPEER</sequence>
<evidence type="ECO:0008006" key="4">
    <source>
        <dbReference type="Google" id="ProtNLM"/>
    </source>
</evidence>
<feature type="region of interest" description="Disordered" evidence="1">
    <location>
        <begin position="411"/>
        <end position="904"/>
    </location>
</feature>
<name>A0A2T0GVN2_ACTMO</name>
<dbReference type="STRING" id="1050202.GCA_000384035_00279"/>
<dbReference type="Proteomes" id="UP000239352">
    <property type="component" value="Unassembled WGS sequence"/>
</dbReference>
<feature type="compositionally biased region" description="Low complexity" evidence="1">
    <location>
        <begin position="572"/>
        <end position="589"/>
    </location>
</feature>
<feature type="compositionally biased region" description="Pro residues" evidence="1">
    <location>
        <begin position="666"/>
        <end position="679"/>
    </location>
</feature>
<evidence type="ECO:0000313" key="2">
    <source>
        <dbReference type="EMBL" id="PRW63164.1"/>
    </source>
</evidence>
<feature type="compositionally biased region" description="Acidic residues" evidence="1">
    <location>
        <begin position="543"/>
        <end position="555"/>
    </location>
</feature>
<dbReference type="InParanoid" id="A0A2T0GVN2"/>
<feature type="compositionally biased region" description="Basic and acidic residues" evidence="1">
    <location>
        <begin position="631"/>
        <end position="649"/>
    </location>
</feature>
<proteinExistence type="predicted"/>
<reference evidence="2 3" key="1">
    <citation type="submission" date="2018-03" db="EMBL/GenBank/DDBJ databases">
        <title>Actinopolyspora mortivallis from Sahara, screening for active biomolecules.</title>
        <authorList>
            <person name="Selama O."/>
            <person name="Wellington E.M.H."/>
            <person name="Hacene H."/>
        </authorList>
    </citation>
    <scope>NUCLEOTIDE SEQUENCE [LARGE SCALE GENOMIC DNA]</scope>
    <source>
        <strain evidence="2 3">M5A</strain>
    </source>
</reference>
<gene>
    <name evidence="2" type="ORF">CEP50_11825</name>
</gene>
<feature type="compositionally biased region" description="Polar residues" evidence="1">
    <location>
        <begin position="825"/>
        <end position="844"/>
    </location>
</feature>